<dbReference type="Gene3D" id="1.10.1200.10">
    <property type="entry name" value="ACP-like"/>
    <property type="match status" value="3"/>
</dbReference>
<dbReference type="InterPro" id="IPR016036">
    <property type="entry name" value="Malonyl_transacylase_ACP-bd"/>
</dbReference>
<dbReference type="InterPro" id="IPR016035">
    <property type="entry name" value="Acyl_Trfase/lysoPLipase"/>
</dbReference>
<dbReference type="GO" id="GO:0004312">
    <property type="term" value="F:fatty acid synthase activity"/>
    <property type="evidence" value="ECO:0007669"/>
    <property type="project" value="TreeGrafter"/>
</dbReference>
<dbReference type="Pfam" id="PF00109">
    <property type="entry name" value="ketoacyl-synt"/>
    <property type="match status" value="3"/>
</dbReference>
<dbReference type="PROSITE" id="PS00606">
    <property type="entry name" value="KS3_1"/>
    <property type="match status" value="3"/>
</dbReference>
<sequence length="4635" mass="484002">MSEIVDALRASLLENERLRQQNQRLSAASSEPLAIVGIGCRYPGGVRDTEGLWQLIAEGRDAMSDFPTDRGWEDRDVPAARTGAFLHDAGDFDPAFFRISPREAMAMDPQQRLLLETSWEALERAGIDPVSLKGSRTGVFIGGAPQEYGALVMNSAQGAGGYALTGAPGSVLSGRISYVLGLEGPAVTVDTACSSSLVALHLAIKSLRTGECDLALAGGVLVLITPTIFTEFSATGGSAGDGRCKAFSSDADGTGWGEGAGVLAIQRLSDARRDGNPVLAVIRGSAVNQDGASNGLSAPNGPSQQRVIRQAIANAGLTLADVDMVEAHGTGTTLGDPIEAEALLATYGQERHDGRPLWLGTLKSNVGHTQAAAGISGVIKAALALQHGIMPKTLHVDEPTPEVDWSAGAVELLTEARQWPETGQPRRVGVSSFGISGTNAHVILEQAPEAAPAEQADGDAPAELPVTPWVVTGRNEAALREQAARLLDHLTQQPDLSPRDVGFSLVGTRSAFEQRAVVLGGDMAALTEGVRALAAQEPNTHVIAGTAEVRSGIVFVFPGQGSQWVGMGRELWDASPVFAESMVACERALAPFVDWSLKDVVFRGAEDPLWARVDVVQPVLWAVMVSLAAVWRSFGVEPVAVVGHSQGEVAAACVAGGLSLEDGARVVAVRSRLVREKLSGLGGMGSVALPVEAVEVRLGRFGGRVGVAAVNGPTSVVVSGEVEALDALLAECEEAGVRARRIAVDYASHSAQVDALTDDLLAELAELRPQSSSVAFYSTVTGERLDTAGLDARYWVTNLRERVNFEPVTRLLAEKGAGVFVESSPHPVLTVAVTETGEAADRSVVAVGSLRREEGGLRRFLASLAEAYVAGVPVDWSVTFAGSGARRVDLPTYAFQHQRYWLDDVVLPGQGGGGSSDPADAAFWGAVERADAESVVSLVDGADAQVWESVLPALSAWRKGRRTQSTLDSWRYRTVWRSVTVSSAASLCGVWLVVSSGPGAPVEQVTLALTAAGAEVRVLDVPVERGALAEWFAEAGEVAGVVSLLAWDEDEALASSLALVQAHGDAGLSAPVWVLTRGAAAVGSDDAVCATQTSLWAWGQVVGLELPAVWGGLVDVPAEWDGRVSSALAAVLAAGEGEDQVAVRSSGVYARRLVWAPLGAGAAAVREFKPQGTVLITGGTGGVGGHLARWLAREGAEHLLLVNRTGEGAAELLEELRGSGAEVTVAACDVTDRAALAELLAGIPAERPLTAVFHAAGVAGYGLVRELDVADLDVEMAARTLGARHLDELTAELGLDLDAFVVFSTGASVWGSAGNGANAAAGGYLDGLIRGRRARGLVGSSVSWGGWGATAMAVGETAERLSRRGVRLLEPELAVRALRQVLEQDEVSVTVADLDWSLFTPGYAMARRRPLIEDIPEAARALRDITETDETQDAAAGGLRERLAGLAESEQQALLLGLVRGEAAQVLAHGSTAEITPSRPFKELGFDSLTGMELRNRLSKATGLRLPATLVFDYPNLQQLASLLRTALIDGLPGAGAVATTVRLVDDEPLAIIGMACRYPGDVRDPEDLWRLVSEGRDELSDFPTDRGWERWGTPAVGQAGFLHEAGDFDAAFFGISPREAASMDPQQRLLLEVSWEAFEQAGIDPWSLRNSPTGVFVGGGPQDYPTVLMGSAEAASGYGMTGALGSVMSGRVSYMLGLEGPAVTVDTACSSSLVALHLAAQSLHNGECGLAVAGGVTIMATPGAFLGFDTLGGLAEDGRCKAFAASADGTGWAEGVGMVVLERLSDARRNGHEVLAVVRGSAVNQDGASNGLSAPNGPSQQRVIRQALANAGLSAADVDMVEAHGTGTTLGDPIEAQALLATYGQDRPADRPLWLGSVKSNFGHTGAAAGVAGVIKSVLALRHGLMPKTLHVDEPTPEVDWSAGAVELLTEARQWPETEQPRRVGVSSFGISGTNAHLILEEAPQAAAVEDERDGSVAPVSSPVVPWVVSGRSETALRAQAARLAEHLAQRPEAGALDVGFSLVESRSAFEQRAVVLGADREELLAGVRAVGEGAQASGVVTGRAAQSGVVFVFPGQGSQWVGMGRELWDASPVFAESMVACERALAPFVDWSLKDVVFRGAEDPLWARVDVVQPVLWAVMVSLAAVWRSFGVEPVAVVGHSQGEVAAACVAGGLSLEDGARVVAVRSRLVREKLSGLGGMGSVALPVEAVEVRLGRFGGRVGVAAVNGPTSVVVSGEVEALDALLAECEEAGVRARRIAVDYASHSAQVDALTDDLLAELAELRPQSSSVAFYSTVTGERLDTAGLDARYWVTNLRERVNFEPVTRLLAEREHQFFVESSPHPVLTVAVTETGEAADRSVVAVGSLRREEGGVQRLLTSLAEAYVAGVPVDWSKTFHGTGAQSVDLPTYAFQHQHYWLDDVVLPGQGGGGSSDPADAAFWGAVERADIDSVASIVDGVDQQAWESVVPALSAWRKGRQERALLDSWRYRTVWRSVTVSSAASLCGVWLVVSSGPGAPVEQVTLALTAAGAEVRVLDVPVERGALAEWFAEAGEVAGVVSLLAWDEDEALASSLALVQAHGDAGLSAPVWVLTRGAAAVGSDDAVCATQTSLWAWGQVVGLELPAVWGGLVDVPAEWDGRVSSALAAVLAAGEGEDQVAVRSSGVYARRLVWAPLGAGAAAVREFKPQGTVLITGGTGGVGGHLARWLAREGAEHLLLVNRTGEGAAELLEELRGSGAEVTVAACDVTDRAALAELLAGIPAERPLTAVFHAAGVAGYGLVRELDAADLDAEMAAKTLGARHLDELTAELGLDLEAFVLFSSGAAVWGSAGSGGYAAANGYLDGLAQERRARGLAATSVSWGNWKDTGLATDTTAEQLARLGVRPMDPALAVAALRQVLEHDEIALTVTDMDWARFAPGYTLARRRPLIEDIPEATRALSEDSADPANDMAGAALRAELEGLGRAEQLAVLMDLVRSEVTRILAGASAADITPERPFKELGFDSLTAMELRNLLTIATGLRLPATLVFDYPNPRQLAAHLCDELIGVGADPVGADVVVRGSSDEPLAVVGMACRYAGGVSTPEDLWQMVAENREGLTDVPSYRGWEGWNVASLRRAGFLHEAGDFDAGFFGISPREAATMDPQQRLLLEVSWEAVERAGIDPKSLRGSDTGVFVGGTAVEYGALLMNSPTGQGYAVTSSSGSVLSGRVSYTLGLEGPAVSVDTACSSSLVALHLAAQALRNGECGLALTGGVGLMATPGGFVEFDTLGGLSSDGHTKAFAASADGIGWGEGVGMIVLERLSDARRNGHEVLAVVRGSAVNQDGASNGLSAPNGPSQQRVIRQAVANAGLTLADIDMVEAHGTGTTLGDPIEAQALLNTYGQERHDGQPLWLGSVKTNIGHTGAAAGVAGIIKSVLALRNGVMPMTLNVDGPTPKVDWSAGAVELLTQGREWPQTDRTRRAGVSSFGISGTNAHVIIEEAPPAEEPPAQPGTDLPAAPALATPVVPWVFSGRSNGALRGQAERLSALAENEPGLDLTDAAFSLATTRASLEHRAVVLGRDTSEMLDGLRGLTAQGSVAGVVSGVTAADSRAVFVFPGQGSQWVGMGRELWEVSSVFAESMVACERALVPFVDWSLRDVVFGGGGDGLWERVDVVQPVLWAVMVSLAAVWRSFGVEPAAVVGHSQGEVAAACVAGGLSLEDGARVVAVRSRLVRDGLSGRGGMVSVGLSVGEVEEWLAGLGGRVGVAAVNGPSSVVVSGEAEVLEGLLAGFEGAGVRARRIAVDYASHSVQVDALGDDLLAGLAGIRPVSSSVAFYSTVSGERMDTAGLDAGYWVANLRERVLFEPVVRMLVERGSAVFVESSPHPVLAMAVQETGEAVGRSVVAVGSLRRDDGGAGRFLASLAEAYVVGAPVDWSVLFAGAGARRVDLPTYAFQHQRYWLEGVTVGGEPQDTVEDDTDAAFWDAVERESLSDLAEVLDVSDAGAAAEAWLPTLSAWRKGRRRQMTLDSWRYRTTWRAYSLPSGTRLSGMWVVVASGGDAPVVEVRRALEAAGAEVSVREVLDGVALADVSGVVSLLAWDEGSALESMLRLVRAVGGGEVPLWVLTRGAAVVGVDDPVSAVQSQVWALGQVVGLEQPQGWGGLVDVPGVWDERVASLLAGVLAAGEGEDQVAVRSSGVYGRRLVRAPLGGSPVPVREWGPSGTVLVTGGTGGIGGHLARWLAKEGAEHLLLVSRGERAQGAAELVEEVRGLGAEVTVAACDVTDRAALAELLAEHPVTSIFHTAGIAAHGFLTDLDPAELGDQMGARVVGARHLDELSVELGLDLDAFVVFSTGASVWGSAGNGANAAAGGYLDGLIRGRRARGLVGSSVSWGGWGATAMAVGETAERLSRRGVRLLEPELAVRALRQVLEQDEVSVTVADLDWSLFTPGYAMARRRPLIEDIPEAARALRDITETDETQDAAAGGLRERLAGLAESEQQALLLGLVRGEAAQVLAHGSTAEITPSRPFKELGFDSLTGMELRNRLSKATGLRLPATLVFDYPNPQRVTDLLLTDLDQQDGRPGIADVLDIKRELSRIGEALEGVAPDQQAREDIVAHLRDLITQLSATEQHGATDLEAATDDEIFDFIDRDLGVS</sequence>
<dbReference type="InterPro" id="IPR014030">
    <property type="entry name" value="Ketoacyl_synth_N"/>
</dbReference>
<evidence type="ECO:0000259" key="8">
    <source>
        <dbReference type="PROSITE" id="PS50075"/>
    </source>
</evidence>
<dbReference type="GO" id="GO:0006633">
    <property type="term" value="P:fatty acid biosynthetic process"/>
    <property type="evidence" value="ECO:0007669"/>
    <property type="project" value="InterPro"/>
</dbReference>
<evidence type="ECO:0000259" key="9">
    <source>
        <dbReference type="PROSITE" id="PS52004"/>
    </source>
</evidence>
<feature type="domain" description="Carrier" evidence="8">
    <location>
        <begin position="2970"/>
        <end position="3045"/>
    </location>
</feature>
<gene>
    <name evidence="10" type="primary">nlmA6</name>
</gene>
<dbReference type="Gene3D" id="3.40.50.720">
    <property type="entry name" value="NAD(P)-binding Rossmann-like Domain"/>
    <property type="match status" value="3"/>
</dbReference>
<evidence type="ECO:0000256" key="5">
    <source>
        <dbReference type="ARBA" id="ARBA00023194"/>
    </source>
</evidence>
<evidence type="ECO:0000256" key="6">
    <source>
        <dbReference type="ARBA" id="ARBA00023268"/>
    </source>
</evidence>
<evidence type="ECO:0000256" key="7">
    <source>
        <dbReference type="ARBA" id="ARBA00023315"/>
    </source>
</evidence>
<dbReference type="CDD" id="cd00833">
    <property type="entry name" value="PKS"/>
    <property type="match status" value="3"/>
</dbReference>
<dbReference type="PROSITE" id="PS50075">
    <property type="entry name" value="CARRIER"/>
    <property type="match status" value="3"/>
</dbReference>
<dbReference type="InterPro" id="IPR014031">
    <property type="entry name" value="Ketoacyl_synth_C"/>
</dbReference>
<dbReference type="Gene3D" id="6.10.140.1830">
    <property type="match status" value="3"/>
</dbReference>
<dbReference type="GO" id="GO:0004315">
    <property type="term" value="F:3-oxoacyl-[acyl-carrier-protein] synthase activity"/>
    <property type="evidence" value="ECO:0007669"/>
    <property type="project" value="InterPro"/>
</dbReference>
<dbReference type="Pfam" id="PF00698">
    <property type="entry name" value="Acyl_transf_1"/>
    <property type="match status" value="3"/>
</dbReference>
<dbReference type="SUPFAM" id="SSF53901">
    <property type="entry name" value="Thiolase-like"/>
    <property type="match status" value="3"/>
</dbReference>
<evidence type="ECO:0000313" key="10">
    <source>
        <dbReference type="EMBL" id="AAS46344.1"/>
    </source>
</evidence>
<dbReference type="PROSITE" id="PS00012">
    <property type="entry name" value="PHOSPHOPANTETHEINE"/>
    <property type="match status" value="3"/>
</dbReference>
<dbReference type="InterPro" id="IPR057326">
    <property type="entry name" value="KR_dom"/>
</dbReference>
<evidence type="ECO:0000256" key="4">
    <source>
        <dbReference type="ARBA" id="ARBA00022679"/>
    </source>
</evidence>
<dbReference type="Pfam" id="PF18369">
    <property type="entry name" value="PKS_DE"/>
    <property type="match status" value="3"/>
</dbReference>
<dbReference type="InterPro" id="IPR041618">
    <property type="entry name" value="PKS_DE"/>
</dbReference>
<dbReference type="InterPro" id="IPR001227">
    <property type="entry name" value="Ac_transferase_dom_sf"/>
</dbReference>
<keyword evidence="2" id="KW-0596">Phosphopantetheine</keyword>
<dbReference type="FunFam" id="1.10.1200.10:FF:000007">
    <property type="entry name" value="Probable polyketide synthase pks17"/>
    <property type="match status" value="3"/>
</dbReference>
<keyword evidence="6" id="KW-0511">Multifunctional enzyme</keyword>
<dbReference type="InterPro" id="IPR020841">
    <property type="entry name" value="PKS_Beta-ketoAc_synthase_dom"/>
</dbReference>
<feature type="domain" description="Ketosynthase family 3 (KS3)" evidence="9">
    <location>
        <begin position="3064"/>
        <end position="3479"/>
    </location>
</feature>
<dbReference type="PANTHER" id="PTHR43775:SF51">
    <property type="entry name" value="INACTIVE PHENOLPHTHIOCEROL SYNTHESIS POLYKETIDE SYNTHASE TYPE I PKS1-RELATED"/>
    <property type="match status" value="1"/>
</dbReference>
<dbReference type="InterPro" id="IPR009081">
    <property type="entry name" value="PP-bd_ACP"/>
</dbReference>
<dbReference type="Pfam" id="PF08659">
    <property type="entry name" value="KR"/>
    <property type="match status" value="3"/>
</dbReference>
<dbReference type="SUPFAM" id="SSF52151">
    <property type="entry name" value="FabD/lysophospholipase-like"/>
    <property type="match status" value="3"/>
</dbReference>
<protein>
    <submittedName>
        <fullName evidence="10">NlmA6</fullName>
    </submittedName>
</protein>
<proteinExistence type="predicted"/>
<dbReference type="GO" id="GO:0033068">
    <property type="term" value="P:macrolide biosynthetic process"/>
    <property type="evidence" value="ECO:0007669"/>
    <property type="project" value="UniProtKB-ARBA"/>
</dbReference>
<dbReference type="EMBL" id="AY373435">
    <property type="protein sequence ID" value="AAS46344.1"/>
    <property type="molecule type" value="Genomic_DNA"/>
</dbReference>
<dbReference type="SUPFAM" id="SSF55048">
    <property type="entry name" value="Probable ACP-binding domain of malonyl-CoA ACP transacylase"/>
    <property type="match status" value="3"/>
</dbReference>
<dbReference type="SMART" id="SM00827">
    <property type="entry name" value="PKS_AT"/>
    <property type="match status" value="3"/>
</dbReference>
<accession>Q0ILD1</accession>
<dbReference type="FunFam" id="3.40.366.10:FF:000002">
    <property type="entry name" value="Probable polyketide synthase 2"/>
    <property type="match status" value="3"/>
</dbReference>
<dbReference type="SMART" id="SM00823">
    <property type="entry name" value="PKS_PP"/>
    <property type="match status" value="3"/>
</dbReference>
<dbReference type="InterPro" id="IPR032821">
    <property type="entry name" value="PKS_assoc"/>
</dbReference>
<dbReference type="InterPro" id="IPR020806">
    <property type="entry name" value="PKS_PP-bd"/>
</dbReference>
<dbReference type="InterPro" id="IPR016039">
    <property type="entry name" value="Thiolase-like"/>
</dbReference>
<dbReference type="Gene3D" id="3.40.47.10">
    <property type="match status" value="3"/>
</dbReference>
<dbReference type="PROSITE" id="PS52004">
    <property type="entry name" value="KS3_2"/>
    <property type="match status" value="3"/>
</dbReference>
<evidence type="ECO:0000256" key="2">
    <source>
        <dbReference type="ARBA" id="ARBA00022450"/>
    </source>
</evidence>
<dbReference type="Pfam" id="PF08990">
    <property type="entry name" value="Docking"/>
    <property type="match status" value="1"/>
</dbReference>
<evidence type="ECO:0000256" key="1">
    <source>
        <dbReference type="ARBA" id="ARBA00001957"/>
    </source>
</evidence>
<name>Q0ILD1_9ACTN</name>
<keyword evidence="4" id="KW-0808">Transferase</keyword>
<dbReference type="PANTHER" id="PTHR43775">
    <property type="entry name" value="FATTY ACID SYNTHASE"/>
    <property type="match status" value="1"/>
</dbReference>
<keyword evidence="7" id="KW-0012">Acyltransferase</keyword>
<dbReference type="InterPro" id="IPR013968">
    <property type="entry name" value="PKS_KR"/>
</dbReference>
<dbReference type="InterPro" id="IPR015083">
    <property type="entry name" value="NorB/c/GfsB-D-like_docking"/>
</dbReference>
<dbReference type="InterPro" id="IPR014043">
    <property type="entry name" value="Acyl_transferase_dom"/>
</dbReference>
<dbReference type="Gene3D" id="3.30.70.3290">
    <property type="match status" value="3"/>
</dbReference>
<reference evidence="10" key="1">
    <citation type="submission" date="2003-08" db="EMBL/GenBank/DDBJ databases">
        <title>Targeted mining of structural diversities by the comparative analysis of a gene cluster encoding unknown antibiotic biosynthesis in Streptomyces nanchangensis NS3226.</title>
        <authorList>
            <person name="Sun Y."/>
            <person name="Li J."/>
            <person name="Zhou X."/>
            <person name="Wang M."/>
            <person name="Tu G."/>
            <person name="Dong H."/>
            <person name="Jin W."/>
            <person name="Deng Z."/>
        </authorList>
    </citation>
    <scope>NUCLEOTIDE SEQUENCE</scope>
    <source>
        <strain evidence="10">NS3226</strain>
    </source>
</reference>
<organism evidence="10">
    <name type="scientific">Streptomyces nanchangensis</name>
    <dbReference type="NCBI Taxonomy" id="204925"/>
    <lineage>
        <taxon>Bacteria</taxon>
        <taxon>Bacillati</taxon>
        <taxon>Actinomycetota</taxon>
        <taxon>Actinomycetes</taxon>
        <taxon>Kitasatosporales</taxon>
        <taxon>Streptomycetaceae</taxon>
        <taxon>Streptomyces</taxon>
    </lineage>
</organism>
<comment type="cofactor">
    <cofactor evidence="1">
        <name>pantetheine 4'-phosphate</name>
        <dbReference type="ChEBI" id="CHEBI:47942"/>
    </cofactor>
</comment>
<dbReference type="SMART" id="SM01294">
    <property type="entry name" value="PKS_PP_betabranch"/>
    <property type="match status" value="3"/>
</dbReference>
<dbReference type="GO" id="GO:0031177">
    <property type="term" value="F:phosphopantetheine binding"/>
    <property type="evidence" value="ECO:0007669"/>
    <property type="project" value="InterPro"/>
</dbReference>
<dbReference type="SMART" id="SM00825">
    <property type="entry name" value="PKS_KS"/>
    <property type="match status" value="3"/>
</dbReference>
<keyword evidence="5" id="KW-0045">Antibiotic biosynthesis</keyword>
<feature type="domain" description="Ketosynthase family 3 (KS3)" evidence="9">
    <location>
        <begin position="30"/>
        <end position="446"/>
    </location>
</feature>
<feature type="domain" description="Carrier" evidence="8">
    <location>
        <begin position="4477"/>
        <end position="4555"/>
    </location>
</feature>
<dbReference type="FunFam" id="3.40.47.10:FF:000019">
    <property type="entry name" value="Polyketide synthase type I"/>
    <property type="match status" value="3"/>
</dbReference>
<dbReference type="Pfam" id="PF16197">
    <property type="entry name" value="KAsynt_C_assoc"/>
    <property type="match status" value="3"/>
</dbReference>
<dbReference type="InterPro" id="IPR006162">
    <property type="entry name" value="Ppantetheine_attach_site"/>
</dbReference>
<dbReference type="SUPFAM" id="SSF47336">
    <property type="entry name" value="ACP-like"/>
    <property type="match status" value="3"/>
</dbReference>
<feature type="domain" description="Ketosynthase family 3 (KS3)" evidence="9">
    <location>
        <begin position="1547"/>
        <end position="1963"/>
    </location>
</feature>
<evidence type="ECO:0000256" key="3">
    <source>
        <dbReference type="ARBA" id="ARBA00022553"/>
    </source>
</evidence>
<dbReference type="NCBIfam" id="NF045894">
    <property type="entry name" value="PKS_plus_SDR"/>
    <property type="match status" value="3"/>
</dbReference>
<feature type="domain" description="Carrier" evidence="8">
    <location>
        <begin position="1450"/>
        <end position="1528"/>
    </location>
</feature>
<dbReference type="InterPro" id="IPR036736">
    <property type="entry name" value="ACP-like_sf"/>
</dbReference>
<dbReference type="Pfam" id="PF00550">
    <property type="entry name" value="PP-binding"/>
    <property type="match status" value="3"/>
</dbReference>
<dbReference type="SUPFAM" id="SSF51735">
    <property type="entry name" value="NAD(P)-binding Rossmann-fold domains"/>
    <property type="match status" value="6"/>
</dbReference>
<keyword evidence="3" id="KW-0597">Phosphoprotein</keyword>
<dbReference type="SMART" id="SM00822">
    <property type="entry name" value="PKS_KR"/>
    <property type="match status" value="3"/>
</dbReference>
<dbReference type="InterPro" id="IPR018201">
    <property type="entry name" value="Ketoacyl_synth_AS"/>
</dbReference>
<dbReference type="CDD" id="cd08952">
    <property type="entry name" value="KR_1_SDR_x"/>
    <property type="match status" value="3"/>
</dbReference>
<dbReference type="InterPro" id="IPR036291">
    <property type="entry name" value="NAD(P)-bd_dom_sf"/>
</dbReference>
<dbReference type="InterPro" id="IPR050091">
    <property type="entry name" value="PKS_NRPS_Biosynth_Enz"/>
</dbReference>
<dbReference type="Gene3D" id="3.40.366.10">
    <property type="entry name" value="Malonyl-Coenzyme A Acyl Carrier Protein, domain 2"/>
    <property type="match status" value="3"/>
</dbReference>
<dbReference type="Pfam" id="PF02801">
    <property type="entry name" value="Ketoacyl-synt_C"/>
    <property type="match status" value="3"/>
</dbReference>